<feature type="region of interest" description="Disordered" evidence="1">
    <location>
        <begin position="1"/>
        <end position="28"/>
    </location>
</feature>
<dbReference type="EMBL" id="JADILY010000132">
    <property type="protein sequence ID" value="MBO8482131.1"/>
    <property type="molecule type" value="Genomic_DNA"/>
</dbReference>
<evidence type="ECO:0000256" key="1">
    <source>
        <dbReference type="SAM" id="MobiDB-lite"/>
    </source>
</evidence>
<name>A0A9D9NQK7_9BACT</name>
<gene>
    <name evidence="2" type="ORF">IAC87_06265</name>
</gene>
<dbReference type="Proteomes" id="UP000823772">
    <property type="component" value="Unassembled WGS sequence"/>
</dbReference>
<evidence type="ECO:0000313" key="2">
    <source>
        <dbReference type="EMBL" id="MBO8482131.1"/>
    </source>
</evidence>
<organism evidence="2 3">
    <name type="scientific">Candidatus Merdivivens faecigallinarum</name>
    <dbReference type="NCBI Taxonomy" id="2840871"/>
    <lineage>
        <taxon>Bacteria</taxon>
        <taxon>Pseudomonadati</taxon>
        <taxon>Bacteroidota</taxon>
        <taxon>Bacteroidia</taxon>
        <taxon>Bacteroidales</taxon>
        <taxon>Muribaculaceae</taxon>
        <taxon>Muribaculaceae incertae sedis</taxon>
        <taxon>Candidatus Merdivivens</taxon>
    </lineage>
</organism>
<evidence type="ECO:0000313" key="3">
    <source>
        <dbReference type="Proteomes" id="UP000823772"/>
    </source>
</evidence>
<comment type="caution">
    <text evidence="2">The sequence shown here is derived from an EMBL/GenBank/DDBJ whole genome shotgun (WGS) entry which is preliminary data.</text>
</comment>
<reference evidence="2" key="1">
    <citation type="submission" date="2020-10" db="EMBL/GenBank/DDBJ databases">
        <authorList>
            <person name="Gilroy R."/>
        </authorList>
    </citation>
    <scope>NUCLEOTIDE SEQUENCE</scope>
    <source>
        <strain evidence="2">B3-2255</strain>
    </source>
</reference>
<protein>
    <submittedName>
        <fullName evidence="2">Uncharacterized protein</fullName>
    </submittedName>
</protein>
<dbReference type="AlphaFoldDB" id="A0A9D9NQK7"/>
<accession>A0A9D9NQK7</accession>
<sequence>METDVFFDGLDEPADRPSGAEQEAEKTQLVDDPKKLIIFSEIMSPKFRE</sequence>
<proteinExistence type="predicted"/>
<feature type="compositionally biased region" description="Acidic residues" evidence="1">
    <location>
        <begin position="1"/>
        <end position="12"/>
    </location>
</feature>
<reference evidence="2" key="2">
    <citation type="journal article" date="2021" name="PeerJ">
        <title>Extensive microbial diversity within the chicken gut microbiome revealed by metagenomics and culture.</title>
        <authorList>
            <person name="Gilroy R."/>
            <person name="Ravi A."/>
            <person name="Getino M."/>
            <person name="Pursley I."/>
            <person name="Horton D.L."/>
            <person name="Alikhan N.F."/>
            <person name="Baker D."/>
            <person name="Gharbi K."/>
            <person name="Hall N."/>
            <person name="Watson M."/>
            <person name="Adriaenssens E.M."/>
            <person name="Foster-Nyarko E."/>
            <person name="Jarju S."/>
            <person name="Secka A."/>
            <person name="Antonio M."/>
            <person name="Oren A."/>
            <person name="Chaudhuri R.R."/>
            <person name="La Ragione R."/>
            <person name="Hildebrand F."/>
            <person name="Pallen M.J."/>
        </authorList>
    </citation>
    <scope>NUCLEOTIDE SEQUENCE</scope>
    <source>
        <strain evidence="2">B3-2255</strain>
    </source>
</reference>